<evidence type="ECO:0000313" key="3">
    <source>
        <dbReference type="EMBL" id="OAP36458.1"/>
    </source>
</evidence>
<dbReference type="OrthoDB" id="8280098at2"/>
<sequence length="141" mass="15588">MTVSFHILGRAWRSQSGATAVEFSLVCFPLLLLVLGVMEFGRAFYVRNDLSYAVDFAARQVLIGQIARDAPDTEAQTKLASAVREKFGSGDPELLQIAVSKQTVDGIDFRVLSIRYPFRFFLPGLAEAPFSLAFSRRIPIG</sequence>
<reference evidence="3 4" key="1">
    <citation type="journal article" date="2016" name="Int. J. Syst. Evol. Microbiol.">
        <title>Ensifer glycinis sp. nov., an novel rhizobial species associated with Glycine spp.</title>
        <authorList>
            <person name="Yan H."/>
            <person name="Yan J."/>
            <person name="Sui X.H."/>
            <person name="Wang E.T."/>
            <person name="Chen W.X."/>
            <person name="Zhang X.X."/>
            <person name="Chen W.F."/>
        </authorList>
    </citation>
    <scope>NUCLEOTIDE SEQUENCE [LARGE SCALE GENOMIC DNA]</scope>
    <source>
        <strain evidence="3 4">CCBAU 23380</strain>
    </source>
</reference>
<dbReference type="Pfam" id="PF07811">
    <property type="entry name" value="TadE"/>
    <property type="match status" value="1"/>
</dbReference>
<name>A0A178XMI5_9HYPH</name>
<evidence type="ECO:0000256" key="1">
    <source>
        <dbReference type="SAM" id="Phobius"/>
    </source>
</evidence>
<evidence type="ECO:0000313" key="4">
    <source>
        <dbReference type="Proteomes" id="UP000094025"/>
    </source>
</evidence>
<dbReference type="Proteomes" id="UP000094025">
    <property type="component" value="Unassembled WGS sequence"/>
</dbReference>
<feature type="domain" description="TadE-like" evidence="2">
    <location>
        <begin position="17"/>
        <end position="59"/>
    </location>
</feature>
<protein>
    <submittedName>
        <fullName evidence="3">TadE family protein</fullName>
    </submittedName>
</protein>
<evidence type="ECO:0000259" key="2">
    <source>
        <dbReference type="Pfam" id="PF07811"/>
    </source>
</evidence>
<comment type="caution">
    <text evidence="3">The sequence shown here is derived from an EMBL/GenBank/DDBJ whole genome shotgun (WGS) entry which is preliminary data.</text>
</comment>
<gene>
    <name evidence="3" type="ORF">AU381_18280</name>
</gene>
<keyword evidence="4" id="KW-1185">Reference proteome</keyword>
<keyword evidence="1" id="KW-1133">Transmembrane helix</keyword>
<dbReference type="AlphaFoldDB" id="A0A178XMI5"/>
<proteinExistence type="predicted"/>
<organism evidence="3 4">
    <name type="scientific">Sinorhizobium glycinis</name>
    <dbReference type="NCBI Taxonomy" id="1472378"/>
    <lineage>
        <taxon>Bacteria</taxon>
        <taxon>Pseudomonadati</taxon>
        <taxon>Pseudomonadota</taxon>
        <taxon>Alphaproteobacteria</taxon>
        <taxon>Hyphomicrobiales</taxon>
        <taxon>Rhizobiaceae</taxon>
        <taxon>Sinorhizobium/Ensifer group</taxon>
        <taxon>Sinorhizobium</taxon>
    </lineage>
</organism>
<accession>A0A178XMI5</accession>
<feature type="transmembrane region" description="Helical" evidence="1">
    <location>
        <begin position="20"/>
        <end position="38"/>
    </location>
</feature>
<keyword evidence="1" id="KW-0812">Transmembrane</keyword>
<dbReference type="EMBL" id="LPUX01000064">
    <property type="protein sequence ID" value="OAP36458.1"/>
    <property type="molecule type" value="Genomic_DNA"/>
</dbReference>
<keyword evidence="1" id="KW-0472">Membrane</keyword>
<dbReference type="STRING" id="1472378.AU381_18280"/>
<dbReference type="InterPro" id="IPR012495">
    <property type="entry name" value="TadE-like_dom"/>
</dbReference>
<dbReference type="RefSeq" id="WP_064243684.1">
    <property type="nucleotide sequence ID" value="NZ_LPUX01000064.1"/>
</dbReference>